<evidence type="ECO:0000256" key="3">
    <source>
        <dbReference type="ARBA" id="ARBA00022475"/>
    </source>
</evidence>
<dbReference type="GO" id="GO:0005886">
    <property type="term" value="C:plasma membrane"/>
    <property type="evidence" value="ECO:0007669"/>
    <property type="project" value="UniProtKB-SubCell"/>
</dbReference>
<feature type="transmembrane region" description="Helical" evidence="8">
    <location>
        <begin position="382"/>
        <end position="408"/>
    </location>
</feature>
<name>A0A2M7WZZ9_UNCKA</name>
<keyword evidence="6 8" id="KW-1133">Transmembrane helix</keyword>
<evidence type="ECO:0000256" key="2">
    <source>
        <dbReference type="ARBA" id="ARBA00022448"/>
    </source>
</evidence>
<comment type="caution">
    <text evidence="10">The sequence shown here is derived from an EMBL/GenBank/DDBJ whole genome shotgun (WGS) entry which is preliminary data.</text>
</comment>
<dbReference type="PROSITE" id="PS50928">
    <property type="entry name" value="ABC_TM1"/>
    <property type="match status" value="1"/>
</dbReference>
<evidence type="ECO:0000256" key="7">
    <source>
        <dbReference type="ARBA" id="ARBA00023136"/>
    </source>
</evidence>
<dbReference type="EMBL" id="PFWZ01000202">
    <property type="protein sequence ID" value="PJA39016.1"/>
    <property type="molecule type" value="Genomic_DNA"/>
</dbReference>
<protein>
    <recommendedName>
        <fullName evidence="9">ABC transmembrane type-1 domain-containing protein</fullName>
    </recommendedName>
</protein>
<feature type="transmembrane region" description="Helical" evidence="8">
    <location>
        <begin position="341"/>
        <end position="362"/>
    </location>
</feature>
<evidence type="ECO:0000259" key="9">
    <source>
        <dbReference type="PROSITE" id="PS50928"/>
    </source>
</evidence>
<dbReference type="SUPFAM" id="SSF161098">
    <property type="entry name" value="MetI-like"/>
    <property type="match status" value="2"/>
</dbReference>
<accession>A0A2M7WZZ9</accession>
<dbReference type="PANTHER" id="PTHR43357:SF4">
    <property type="entry name" value="INNER MEMBRANE ABC TRANSPORTER PERMEASE PROTEIN YDCV"/>
    <property type="match status" value="1"/>
</dbReference>
<feature type="transmembrane region" description="Helical" evidence="8">
    <location>
        <begin position="185"/>
        <end position="207"/>
    </location>
</feature>
<dbReference type="InterPro" id="IPR000515">
    <property type="entry name" value="MetI-like"/>
</dbReference>
<keyword evidence="7 8" id="KW-0472">Membrane</keyword>
<feature type="transmembrane region" description="Helical" evidence="8">
    <location>
        <begin position="86"/>
        <end position="109"/>
    </location>
</feature>
<reference evidence="11" key="1">
    <citation type="submission" date="2017-09" db="EMBL/GenBank/DDBJ databases">
        <title>Depth-based differentiation of microbial function through sediment-hosted aquifers and enrichment of novel symbionts in the deep terrestrial subsurface.</title>
        <authorList>
            <person name="Probst A.J."/>
            <person name="Ladd B."/>
            <person name="Jarett J.K."/>
            <person name="Geller-Mcgrath D.E."/>
            <person name="Sieber C.M.K."/>
            <person name="Emerson J.B."/>
            <person name="Anantharaman K."/>
            <person name="Thomas B.C."/>
            <person name="Malmstrom R."/>
            <person name="Stieglmeier M."/>
            <person name="Klingl A."/>
            <person name="Woyke T."/>
            <person name="Ryan C.M."/>
            <person name="Banfield J.F."/>
        </authorList>
    </citation>
    <scope>NUCLEOTIDE SEQUENCE [LARGE SCALE GENOMIC DNA]</scope>
</reference>
<evidence type="ECO:0000256" key="1">
    <source>
        <dbReference type="ARBA" id="ARBA00004429"/>
    </source>
</evidence>
<keyword evidence="2" id="KW-0813">Transport</keyword>
<evidence type="ECO:0000313" key="11">
    <source>
        <dbReference type="Proteomes" id="UP000231195"/>
    </source>
</evidence>
<evidence type="ECO:0000256" key="8">
    <source>
        <dbReference type="SAM" id="Phobius"/>
    </source>
</evidence>
<feature type="transmembrane region" description="Helical" evidence="8">
    <location>
        <begin position="228"/>
        <end position="256"/>
    </location>
</feature>
<dbReference type="AlphaFoldDB" id="A0A2M7WZZ9"/>
<feature type="transmembrane region" description="Helical" evidence="8">
    <location>
        <begin position="446"/>
        <end position="464"/>
    </location>
</feature>
<gene>
    <name evidence="10" type="ORF">CO179_06000</name>
</gene>
<evidence type="ECO:0000313" key="10">
    <source>
        <dbReference type="EMBL" id="PJA39016.1"/>
    </source>
</evidence>
<dbReference type="GO" id="GO:0055085">
    <property type="term" value="P:transmembrane transport"/>
    <property type="evidence" value="ECO:0007669"/>
    <property type="project" value="InterPro"/>
</dbReference>
<dbReference type="InterPro" id="IPR035906">
    <property type="entry name" value="MetI-like_sf"/>
</dbReference>
<keyword evidence="5 8" id="KW-0812">Transmembrane</keyword>
<sequence length="471" mass="52642">SRILLETFQQSFITALLVTVLIAVIGSYFVIVRNSSTRIFRVLLIVPLLIPPYFHALFWLHLLQLIAYSGGFGFIDLSIVQGFRSMGGLVLIHTISFLPIASVFMFATISKINHENIVAALLQAPLLKVLTRVIIPQLTGILVSVFGIVFTLSFISFDVPSLLEVPSYFTEIFSVVSNSYDLPKAMGMSVIPLGIALIGAYSIIKLLSKPSGTVDTTDRAFTLQVPRWFTILSYAIILGIVVVSLGIPFITILVGSSWDIQTFQAIVTDWLEPTRATLLFAVSGGVISVIVSFLLYPWWKKFYIVRVIGLSSLLLPPMAVGLGLIYILNTPVLSVFIDSKIVLLIGYVVRIVPITTEILFMLRQRISEEVIQSYKLNAPHSIVWRFVWWAGLLLPAVTMMFFVASWYISSEIPLTILLQPAGIQTVMVRIFILLHYGSLEYVNTMMFLTLGLLCIPLVLVTVYFRKRFQYG</sequence>
<feature type="transmembrane region" description="Helical" evidence="8">
    <location>
        <begin position="43"/>
        <end position="66"/>
    </location>
</feature>
<keyword evidence="3" id="KW-1003">Cell membrane</keyword>
<proteinExistence type="predicted"/>
<keyword evidence="4" id="KW-0997">Cell inner membrane</keyword>
<evidence type="ECO:0000256" key="5">
    <source>
        <dbReference type="ARBA" id="ARBA00022692"/>
    </source>
</evidence>
<organism evidence="10 11">
    <name type="scientific">candidate division WWE3 bacterium CG_4_9_14_3_um_filter_39_7</name>
    <dbReference type="NCBI Taxonomy" id="1975080"/>
    <lineage>
        <taxon>Bacteria</taxon>
        <taxon>Katanobacteria</taxon>
    </lineage>
</organism>
<dbReference type="Proteomes" id="UP000231195">
    <property type="component" value="Unassembled WGS sequence"/>
</dbReference>
<evidence type="ECO:0000256" key="6">
    <source>
        <dbReference type="ARBA" id="ARBA00022989"/>
    </source>
</evidence>
<dbReference type="PANTHER" id="PTHR43357">
    <property type="entry name" value="INNER MEMBRANE ABC TRANSPORTER PERMEASE PROTEIN YDCV"/>
    <property type="match status" value="1"/>
</dbReference>
<comment type="subcellular location">
    <subcellularLocation>
        <location evidence="1">Cell inner membrane</location>
        <topology evidence="1">Multi-pass membrane protein</topology>
    </subcellularLocation>
</comment>
<feature type="non-terminal residue" evidence="10">
    <location>
        <position position="1"/>
    </location>
</feature>
<dbReference type="Gene3D" id="1.10.3720.10">
    <property type="entry name" value="MetI-like"/>
    <property type="match status" value="1"/>
</dbReference>
<feature type="transmembrane region" description="Helical" evidence="8">
    <location>
        <begin position="12"/>
        <end position="31"/>
    </location>
</feature>
<feature type="domain" description="ABC transmembrane type-1" evidence="9">
    <location>
        <begin position="8"/>
        <end position="203"/>
    </location>
</feature>
<evidence type="ECO:0000256" key="4">
    <source>
        <dbReference type="ARBA" id="ARBA00022519"/>
    </source>
</evidence>
<feature type="transmembrane region" description="Helical" evidence="8">
    <location>
        <begin position="276"/>
        <end position="296"/>
    </location>
</feature>
<feature type="transmembrane region" description="Helical" evidence="8">
    <location>
        <begin position="303"/>
        <end position="329"/>
    </location>
</feature>
<feature type="transmembrane region" description="Helical" evidence="8">
    <location>
        <begin position="129"/>
        <end position="157"/>
    </location>
</feature>